<dbReference type="EMBL" id="LAZR01003145">
    <property type="protein sequence ID" value="KKN21481.1"/>
    <property type="molecule type" value="Genomic_DNA"/>
</dbReference>
<gene>
    <name evidence="1" type="ORF">LCGC14_0925080</name>
</gene>
<name>A0A0F9R8E8_9ZZZZ</name>
<evidence type="ECO:0000313" key="1">
    <source>
        <dbReference type="EMBL" id="KKN21481.1"/>
    </source>
</evidence>
<reference evidence="1" key="1">
    <citation type="journal article" date="2015" name="Nature">
        <title>Complex archaea that bridge the gap between prokaryotes and eukaryotes.</title>
        <authorList>
            <person name="Spang A."/>
            <person name="Saw J.H."/>
            <person name="Jorgensen S.L."/>
            <person name="Zaremba-Niedzwiedzka K."/>
            <person name="Martijn J."/>
            <person name="Lind A.E."/>
            <person name="van Eijk R."/>
            <person name="Schleper C."/>
            <person name="Guy L."/>
            <person name="Ettema T.J."/>
        </authorList>
    </citation>
    <scope>NUCLEOTIDE SEQUENCE</scope>
</reference>
<organism evidence="1">
    <name type="scientific">marine sediment metagenome</name>
    <dbReference type="NCBI Taxonomy" id="412755"/>
    <lineage>
        <taxon>unclassified sequences</taxon>
        <taxon>metagenomes</taxon>
        <taxon>ecological metagenomes</taxon>
    </lineage>
</organism>
<proteinExistence type="predicted"/>
<dbReference type="AlphaFoldDB" id="A0A0F9R8E8"/>
<sequence>MRWILDACTLIYLVKANLFKTFMNAVSNPVVIDSSVFQEVIIEGKEHQYLDAFEAESLLNEFHIPVISIDVSNELFRFVDPGETSCYILAKEEGICITSDDRAYQKFHQSNLSAIRIDSFFYLKYQRNNITKTQFIEILNKLESINATKPKSVLFYMQKIQNFKED</sequence>
<dbReference type="InterPro" id="IPR021799">
    <property type="entry name" value="PIN-like_prokaryotic"/>
</dbReference>
<comment type="caution">
    <text evidence="1">The sequence shown here is derived from an EMBL/GenBank/DDBJ whole genome shotgun (WGS) entry which is preliminary data.</text>
</comment>
<dbReference type="Pfam" id="PF11848">
    <property type="entry name" value="DUF3368"/>
    <property type="match status" value="1"/>
</dbReference>
<protein>
    <recommendedName>
        <fullName evidence="2">PIN domain-containing protein</fullName>
    </recommendedName>
</protein>
<accession>A0A0F9R8E8</accession>
<evidence type="ECO:0008006" key="2">
    <source>
        <dbReference type="Google" id="ProtNLM"/>
    </source>
</evidence>